<dbReference type="RefSeq" id="WP_133203104.1">
    <property type="nucleotide sequence ID" value="NZ_SMRU01000004.1"/>
</dbReference>
<sequence length="133" mass="15236">MGASKDVFVIKRIYDEAADDDGYRVLVDRLWPRGVSKDDAHLDLWLKEIAPSPPLRKEFGHMEERFADFKHHYEAELESNPAVEQLQDLAEGKNRVTLLYGARDPEINHAKVLLEYLEDSKRGSAHRHGKAGK</sequence>
<dbReference type="Proteomes" id="UP000295511">
    <property type="component" value="Unassembled WGS sequence"/>
</dbReference>
<organism evidence="1 2">
    <name type="scientific">Arthrobacter terricola</name>
    <dbReference type="NCBI Taxonomy" id="2547396"/>
    <lineage>
        <taxon>Bacteria</taxon>
        <taxon>Bacillati</taxon>
        <taxon>Actinomycetota</taxon>
        <taxon>Actinomycetes</taxon>
        <taxon>Micrococcales</taxon>
        <taxon>Micrococcaceae</taxon>
        <taxon>Arthrobacter</taxon>
    </lineage>
</organism>
<gene>
    <name evidence="1" type="ORF">E1809_04930</name>
</gene>
<dbReference type="AlphaFoldDB" id="A0A4R5KWT3"/>
<evidence type="ECO:0000313" key="1">
    <source>
        <dbReference type="EMBL" id="TDG00013.1"/>
    </source>
</evidence>
<name>A0A4R5KWT3_9MICC</name>
<evidence type="ECO:0000313" key="2">
    <source>
        <dbReference type="Proteomes" id="UP000295511"/>
    </source>
</evidence>
<dbReference type="EMBL" id="SMRU01000004">
    <property type="protein sequence ID" value="TDG00013.1"/>
    <property type="molecule type" value="Genomic_DNA"/>
</dbReference>
<proteinExistence type="predicted"/>
<protein>
    <submittedName>
        <fullName evidence="1">DUF488 family protein</fullName>
    </submittedName>
</protein>
<reference evidence="1 2" key="1">
    <citation type="submission" date="2019-03" db="EMBL/GenBank/DDBJ databases">
        <title>Whole genome sequence of Arthrobacter sp JH1-1.</title>
        <authorList>
            <person name="Trinh H.N."/>
        </authorList>
    </citation>
    <scope>NUCLEOTIDE SEQUENCE [LARGE SCALE GENOMIC DNA]</scope>
    <source>
        <strain evidence="1 2">JH1-1</strain>
    </source>
</reference>
<comment type="caution">
    <text evidence="1">The sequence shown here is derived from an EMBL/GenBank/DDBJ whole genome shotgun (WGS) entry which is preliminary data.</text>
</comment>
<dbReference type="Pfam" id="PF22752">
    <property type="entry name" value="DUF488-N3i"/>
    <property type="match status" value="1"/>
</dbReference>
<accession>A0A4R5KWT3</accession>
<dbReference type="OrthoDB" id="9790745at2"/>
<dbReference type="PANTHER" id="PTHR36849:SF1">
    <property type="entry name" value="CYTOPLASMIC PROTEIN"/>
    <property type="match status" value="1"/>
</dbReference>
<dbReference type="InterPro" id="IPR052552">
    <property type="entry name" value="YeaO-like"/>
</dbReference>
<dbReference type="PANTHER" id="PTHR36849">
    <property type="entry name" value="CYTOPLASMIC PROTEIN-RELATED"/>
    <property type="match status" value="1"/>
</dbReference>
<keyword evidence="2" id="KW-1185">Reference proteome</keyword>